<dbReference type="InterPro" id="IPR026960">
    <property type="entry name" value="RVT-Znf"/>
</dbReference>
<dbReference type="InterPro" id="IPR053151">
    <property type="entry name" value="RNase_H-like"/>
</dbReference>
<dbReference type="InParanoid" id="A0A3Q7IF66"/>
<dbReference type="GO" id="GO:0003676">
    <property type="term" value="F:nucleic acid binding"/>
    <property type="evidence" value="ECO:0007669"/>
    <property type="project" value="InterPro"/>
</dbReference>
<dbReference type="AlphaFoldDB" id="A0A3Q7IF66"/>
<evidence type="ECO:0008006" key="5">
    <source>
        <dbReference type="Google" id="ProtNLM"/>
    </source>
</evidence>
<dbReference type="Pfam" id="PF13456">
    <property type="entry name" value="RVT_3"/>
    <property type="match status" value="1"/>
</dbReference>
<dbReference type="PANTHER" id="PTHR47723:SF23">
    <property type="entry name" value="REVERSE TRANSCRIPTASE-LIKE PROTEIN"/>
    <property type="match status" value="1"/>
</dbReference>
<dbReference type="EnsemblPlants" id="Solyc10g047905.1.1">
    <property type="protein sequence ID" value="Solyc10g047905.1.1"/>
    <property type="gene ID" value="Solyc10g047905.1"/>
</dbReference>
<dbReference type="InterPro" id="IPR012337">
    <property type="entry name" value="RNaseH-like_sf"/>
</dbReference>
<evidence type="ECO:0000259" key="1">
    <source>
        <dbReference type="Pfam" id="PF13456"/>
    </source>
</evidence>
<dbReference type="Pfam" id="PF13966">
    <property type="entry name" value="zf-RVT"/>
    <property type="match status" value="1"/>
</dbReference>
<feature type="domain" description="RNase H type-1" evidence="1">
    <location>
        <begin position="211"/>
        <end position="287"/>
    </location>
</feature>
<dbReference type="GO" id="GO:0004523">
    <property type="term" value="F:RNA-DNA hybrid ribonuclease activity"/>
    <property type="evidence" value="ECO:0007669"/>
    <property type="project" value="InterPro"/>
</dbReference>
<dbReference type="InterPro" id="IPR044730">
    <property type="entry name" value="RNase_H-like_dom_plant"/>
</dbReference>
<sequence>MRNKLAGWKTNFMNMAEIKASIEAINVDPGCMINDKPILNLTKDGEFTTASAYKFIHSNNSKPLPTDDQMEFNWIWKYSFPNKIKIFLWLMFHNKLPTSRHLNKIGLSIQQGCQICGHHTEDFEHIFFKCAKATSFWDNVLERNTSNHKFDKSILCINNWHKIWGDTKEKNYNQNLKWQHLAQGEWEVSSRTTCDWIVGFTSKEAQVYPILTEIRAFIQGLLCLWESRIHPLDINIDSSEVINLFEHENNPYSNLILECMSIISKQGAIMPTHIFREQNKVADLLNKEGLRNNNYGNPTFLIVPSLYAKAHFRNYVS</sequence>
<reference evidence="3" key="2">
    <citation type="submission" date="2019-01" db="UniProtKB">
        <authorList>
            <consortium name="EnsemblPlants"/>
        </authorList>
    </citation>
    <scope>IDENTIFICATION</scope>
    <source>
        <strain evidence="3">cv. Heinz 1706</strain>
    </source>
</reference>
<dbReference type="PANTHER" id="PTHR47723">
    <property type="entry name" value="OS05G0353850 PROTEIN"/>
    <property type="match status" value="1"/>
</dbReference>
<keyword evidence="4" id="KW-1185">Reference proteome</keyword>
<accession>A0A3Q7IF66</accession>
<dbReference type="InterPro" id="IPR002156">
    <property type="entry name" value="RNaseH_domain"/>
</dbReference>
<protein>
    <recommendedName>
        <fullName evidence="5">Reverse transcriptase zinc-binding domain-containing protein</fullName>
    </recommendedName>
</protein>
<evidence type="ECO:0000313" key="3">
    <source>
        <dbReference type="EnsemblPlants" id="Solyc10g047905.1.1"/>
    </source>
</evidence>
<dbReference type="Gene3D" id="3.30.420.10">
    <property type="entry name" value="Ribonuclease H-like superfamily/Ribonuclease H"/>
    <property type="match status" value="1"/>
</dbReference>
<evidence type="ECO:0000313" key="4">
    <source>
        <dbReference type="Proteomes" id="UP000004994"/>
    </source>
</evidence>
<dbReference type="InterPro" id="IPR036397">
    <property type="entry name" value="RNaseH_sf"/>
</dbReference>
<dbReference type="Proteomes" id="UP000004994">
    <property type="component" value="Chromosome 10"/>
</dbReference>
<dbReference type="SUPFAM" id="SSF53098">
    <property type="entry name" value="Ribonuclease H-like"/>
    <property type="match status" value="1"/>
</dbReference>
<dbReference type="CDD" id="cd06222">
    <property type="entry name" value="RNase_H_like"/>
    <property type="match status" value="1"/>
</dbReference>
<reference evidence="3" key="1">
    <citation type="journal article" date="2012" name="Nature">
        <title>The tomato genome sequence provides insights into fleshy fruit evolution.</title>
        <authorList>
            <consortium name="Tomato Genome Consortium"/>
        </authorList>
    </citation>
    <scope>NUCLEOTIDE SEQUENCE [LARGE SCALE GENOMIC DNA]</scope>
    <source>
        <strain evidence="3">cv. Heinz 1706</strain>
    </source>
</reference>
<dbReference type="Gramene" id="Solyc10g047905.1.1">
    <property type="protein sequence ID" value="Solyc10g047905.1.1"/>
    <property type="gene ID" value="Solyc10g047905.1"/>
</dbReference>
<organism evidence="3">
    <name type="scientific">Solanum lycopersicum</name>
    <name type="common">Tomato</name>
    <name type="synonym">Lycopersicon esculentum</name>
    <dbReference type="NCBI Taxonomy" id="4081"/>
    <lineage>
        <taxon>Eukaryota</taxon>
        <taxon>Viridiplantae</taxon>
        <taxon>Streptophyta</taxon>
        <taxon>Embryophyta</taxon>
        <taxon>Tracheophyta</taxon>
        <taxon>Spermatophyta</taxon>
        <taxon>Magnoliopsida</taxon>
        <taxon>eudicotyledons</taxon>
        <taxon>Gunneridae</taxon>
        <taxon>Pentapetalae</taxon>
        <taxon>asterids</taxon>
        <taxon>lamiids</taxon>
        <taxon>Solanales</taxon>
        <taxon>Solanaceae</taxon>
        <taxon>Solanoideae</taxon>
        <taxon>Solaneae</taxon>
        <taxon>Solanum</taxon>
        <taxon>Solanum subgen. Lycopersicon</taxon>
    </lineage>
</organism>
<feature type="domain" description="Reverse transcriptase zinc-binding" evidence="2">
    <location>
        <begin position="47"/>
        <end position="137"/>
    </location>
</feature>
<name>A0A3Q7IF66_SOLLC</name>
<dbReference type="OMA" id="THIFREQ"/>
<evidence type="ECO:0000259" key="2">
    <source>
        <dbReference type="Pfam" id="PF13966"/>
    </source>
</evidence>
<proteinExistence type="predicted"/>